<dbReference type="InterPro" id="IPR055079">
    <property type="entry name" value="POP1_C"/>
</dbReference>
<comment type="similarity">
    <text evidence="2">Belongs to the SNF2/RAD54 helicase family.</text>
</comment>
<dbReference type="RefSeq" id="XP_066612589.1">
    <property type="nucleotide sequence ID" value="XM_066759102.1"/>
</dbReference>
<feature type="compositionally biased region" description="Low complexity" evidence="10">
    <location>
        <begin position="2160"/>
        <end position="2175"/>
    </location>
</feature>
<dbReference type="InterPro" id="IPR025260">
    <property type="entry name" value="CHD1-like_C"/>
</dbReference>
<keyword evidence="5" id="KW-0378">Hydrolase</keyword>
<dbReference type="SUPFAM" id="SSF103025">
    <property type="entry name" value="Folate-binding domain"/>
    <property type="match status" value="1"/>
</dbReference>
<dbReference type="Proteomes" id="UP000054399">
    <property type="component" value="Unassembled WGS sequence"/>
</dbReference>
<accession>A0ABR3BN66</accession>
<dbReference type="SUPFAM" id="SSF54160">
    <property type="entry name" value="Chromo domain-like"/>
    <property type="match status" value="2"/>
</dbReference>
<feature type="region of interest" description="Disordered" evidence="10">
    <location>
        <begin position="1"/>
        <end position="21"/>
    </location>
</feature>
<evidence type="ECO:0000259" key="12">
    <source>
        <dbReference type="PROSITE" id="PS51192"/>
    </source>
</evidence>
<dbReference type="InterPro" id="IPR001650">
    <property type="entry name" value="Helicase_C-like"/>
</dbReference>
<evidence type="ECO:0000256" key="3">
    <source>
        <dbReference type="ARBA" id="ARBA00022737"/>
    </source>
</evidence>
<dbReference type="Pfam" id="PF00385">
    <property type="entry name" value="Chromo"/>
    <property type="match status" value="1"/>
</dbReference>
<feature type="compositionally biased region" description="Low complexity" evidence="10">
    <location>
        <begin position="863"/>
        <end position="882"/>
    </location>
</feature>
<dbReference type="SMART" id="SM00490">
    <property type="entry name" value="HELICc"/>
    <property type="match status" value="1"/>
</dbReference>
<organism evidence="14 15">
    <name type="scientific">Cryptococcus tetragattii IND107</name>
    <dbReference type="NCBI Taxonomy" id="1296105"/>
    <lineage>
        <taxon>Eukaryota</taxon>
        <taxon>Fungi</taxon>
        <taxon>Dikarya</taxon>
        <taxon>Basidiomycota</taxon>
        <taxon>Agaricomycotina</taxon>
        <taxon>Tremellomycetes</taxon>
        <taxon>Tremellales</taxon>
        <taxon>Cryptococcaceae</taxon>
        <taxon>Cryptococcus</taxon>
        <taxon>Cryptococcus gattii species complex</taxon>
    </lineage>
</organism>
<keyword evidence="7" id="KW-0238">DNA-binding</keyword>
<dbReference type="InterPro" id="IPR009723">
    <property type="entry name" value="Pop1_N"/>
</dbReference>
<proteinExistence type="inferred from homology"/>
<evidence type="ECO:0000259" key="11">
    <source>
        <dbReference type="PROSITE" id="PS50013"/>
    </source>
</evidence>
<dbReference type="InterPro" id="IPR007577">
    <property type="entry name" value="GlycoTrfase_DXD_sugar-bd_CS"/>
</dbReference>
<keyword evidence="4" id="KW-0547">Nucleotide-binding</keyword>
<feature type="compositionally biased region" description="Basic and acidic residues" evidence="10">
    <location>
        <begin position="2314"/>
        <end position="2337"/>
    </location>
</feature>
<evidence type="ECO:0000256" key="6">
    <source>
        <dbReference type="ARBA" id="ARBA00022840"/>
    </source>
</evidence>
<dbReference type="Gene3D" id="3.40.50.300">
    <property type="entry name" value="P-loop containing nucleotide triphosphate hydrolases"/>
    <property type="match status" value="1"/>
</dbReference>
<dbReference type="PANTHER" id="PTHR45623">
    <property type="entry name" value="CHROMODOMAIN-HELICASE-DNA-BINDING PROTEIN 3-RELATED-RELATED"/>
    <property type="match status" value="1"/>
</dbReference>
<dbReference type="PROSITE" id="PS50013">
    <property type="entry name" value="CHROMO_2"/>
    <property type="match status" value="1"/>
</dbReference>
<dbReference type="PANTHER" id="PTHR45623:SF14">
    <property type="entry name" value="CHROMODOMAIN-HELICASE-DNA-BINDING PROTEIN 1"/>
    <property type="match status" value="1"/>
</dbReference>
<dbReference type="InterPro" id="IPR000953">
    <property type="entry name" value="Chromo/chromo_shadow_dom"/>
</dbReference>
<dbReference type="Pfam" id="PF13907">
    <property type="entry name" value="CHD1-like_C"/>
    <property type="match status" value="1"/>
</dbReference>
<dbReference type="InterPro" id="IPR027266">
    <property type="entry name" value="TrmE/GcvT-like"/>
</dbReference>
<reference evidence="14 15" key="2">
    <citation type="submission" date="2024-01" db="EMBL/GenBank/DDBJ databases">
        <title>Comparative genomics of Cryptococcus and Kwoniella reveals pathogenesis evolution and contrasting modes of karyotype evolution via chromosome fusion or intercentromeric recombination.</title>
        <authorList>
            <person name="Coelho M.A."/>
            <person name="David-Palma M."/>
            <person name="Shea T."/>
            <person name="Bowers K."/>
            <person name="Mcginley-Smith S."/>
            <person name="Mohammad A.W."/>
            <person name="Gnirke A."/>
            <person name="Yurkov A.M."/>
            <person name="Nowrousian M."/>
            <person name="Sun S."/>
            <person name="Cuomo C.A."/>
            <person name="Heitman J."/>
        </authorList>
    </citation>
    <scope>NUCLEOTIDE SEQUENCE [LARGE SCALE GENOMIC DNA]</scope>
    <source>
        <strain evidence="14 15">IND107</strain>
    </source>
</reference>
<feature type="compositionally biased region" description="Acidic residues" evidence="10">
    <location>
        <begin position="2193"/>
        <end position="2206"/>
    </location>
</feature>
<feature type="compositionally biased region" description="Acidic residues" evidence="10">
    <location>
        <begin position="921"/>
        <end position="973"/>
    </location>
</feature>
<evidence type="ECO:0000259" key="13">
    <source>
        <dbReference type="PROSITE" id="PS51194"/>
    </source>
</evidence>
<dbReference type="InterPro" id="IPR023780">
    <property type="entry name" value="Chromo_domain"/>
</dbReference>
<dbReference type="SMART" id="SM00487">
    <property type="entry name" value="DEXDc"/>
    <property type="match status" value="1"/>
</dbReference>
<dbReference type="InterPro" id="IPR056302">
    <property type="entry name" value="CHD1-2/Hrp3_HTH"/>
</dbReference>
<comment type="subcellular location">
    <subcellularLocation>
        <location evidence="1">Nucleus</location>
    </subcellularLocation>
</comment>
<name>A0ABR3BN66_9TREE</name>
<keyword evidence="8" id="KW-0539">Nucleus</keyword>
<dbReference type="Pfam" id="PF23588">
    <property type="entry name" value="HTH_CHD1_Hrp3"/>
    <property type="match status" value="1"/>
</dbReference>
<evidence type="ECO:0000256" key="5">
    <source>
        <dbReference type="ARBA" id="ARBA00022801"/>
    </source>
</evidence>
<dbReference type="Gene3D" id="3.90.550.20">
    <property type="match status" value="1"/>
</dbReference>
<dbReference type="SMART" id="SM00298">
    <property type="entry name" value="CHROMO"/>
    <property type="match status" value="2"/>
</dbReference>
<dbReference type="GeneID" id="91991493"/>
<feature type="domain" description="Chromo" evidence="11">
    <location>
        <begin position="1198"/>
        <end position="1235"/>
    </location>
</feature>
<dbReference type="InterPro" id="IPR049730">
    <property type="entry name" value="SNF2/RAD54-like_C"/>
</dbReference>
<dbReference type="InterPro" id="IPR012590">
    <property type="entry name" value="POPLD_dom"/>
</dbReference>
<feature type="region of interest" description="Disordered" evidence="10">
    <location>
        <begin position="2154"/>
        <end position="2207"/>
    </location>
</feature>
<dbReference type="Gene3D" id="6.10.140.1440">
    <property type="match status" value="1"/>
</dbReference>
<dbReference type="Pfam" id="PF22770">
    <property type="entry name" value="POP1_C"/>
    <property type="match status" value="1"/>
</dbReference>
<feature type="region of interest" description="Disordered" evidence="10">
    <location>
        <begin position="863"/>
        <end position="1044"/>
    </location>
</feature>
<evidence type="ECO:0000256" key="2">
    <source>
        <dbReference type="ARBA" id="ARBA00007025"/>
    </source>
</evidence>
<dbReference type="Gene3D" id="2.40.50.40">
    <property type="match status" value="2"/>
</dbReference>
<dbReference type="SUPFAM" id="SSF52540">
    <property type="entry name" value="P-loop containing nucleoside triphosphate hydrolases"/>
    <property type="match status" value="2"/>
</dbReference>
<feature type="region of interest" description="Disordered" evidence="10">
    <location>
        <begin position="1861"/>
        <end position="1916"/>
    </location>
</feature>
<feature type="region of interest" description="Disordered" evidence="10">
    <location>
        <begin position="2700"/>
        <end position="2722"/>
    </location>
</feature>
<evidence type="ECO:0000256" key="9">
    <source>
        <dbReference type="SAM" id="Coils"/>
    </source>
</evidence>
<dbReference type="InterPro" id="IPR016197">
    <property type="entry name" value="Chromo-like_dom_sf"/>
</dbReference>
<keyword evidence="6" id="KW-0067">ATP-binding</keyword>
<dbReference type="CDD" id="cd18793">
    <property type="entry name" value="SF2_C_SNF"/>
    <property type="match status" value="1"/>
</dbReference>
<dbReference type="Gene3D" id="3.30.1360.120">
    <property type="entry name" value="Probable tRNA modification gtpase trme, domain 1"/>
    <property type="match status" value="1"/>
</dbReference>
<feature type="domain" description="Helicase C-terminal" evidence="13">
    <location>
        <begin position="1591"/>
        <end position="1750"/>
    </location>
</feature>
<keyword evidence="3" id="KW-0677">Repeat</keyword>
<dbReference type="PROSITE" id="PS51194">
    <property type="entry name" value="HELICASE_CTER"/>
    <property type="match status" value="1"/>
</dbReference>
<dbReference type="Pfam" id="PF00176">
    <property type="entry name" value="SNF2-rel_dom"/>
    <property type="match status" value="1"/>
</dbReference>
<evidence type="ECO:0000313" key="14">
    <source>
        <dbReference type="EMBL" id="KAL0245505.1"/>
    </source>
</evidence>
<dbReference type="PROSITE" id="PS51192">
    <property type="entry name" value="HELICASE_ATP_BIND_1"/>
    <property type="match status" value="1"/>
</dbReference>
<keyword evidence="9" id="KW-0175">Coiled coil</keyword>
<dbReference type="InterPro" id="IPR014001">
    <property type="entry name" value="Helicase_ATP-bd"/>
</dbReference>
<protein>
    <submittedName>
        <fullName evidence="14">Uncharacterized protein</fullName>
    </submittedName>
</protein>
<gene>
    <name evidence="14" type="ORF">I308_104637</name>
</gene>
<dbReference type="SMART" id="SM01176">
    <property type="entry name" value="DUF4208"/>
    <property type="match status" value="1"/>
</dbReference>
<keyword evidence="15" id="KW-1185">Reference proteome</keyword>
<dbReference type="InterPro" id="IPR027417">
    <property type="entry name" value="P-loop_NTPase"/>
</dbReference>
<feature type="compositionally biased region" description="Polar residues" evidence="10">
    <location>
        <begin position="2709"/>
        <end position="2719"/>
    </location>
</feature>
<dbReference type="Gene3D" id="3.40.50.10810">
    <property type="entry name" value="Tandem AAA-ATPase domain"/>
    <property type="match status" value="1"/>
</dbReference>
<sequence length="2939" mass="330386">MSKPQGKAGPSKPYGRPQKPIHKTVDLLKKNQTAAAKGKGKENGVLGNVMSLVDEVKRLPGMISVEKFVQTRAMEIHAFQTAIKTAAAQGSTRAFQSLPRHLRRRAASHNPRRVPKRLRSRAAAEIDAGDTIAKKHRKIAKLRAKGNLRDRLSRTAIFRIRQRSKRWLPTHIWHAKRYHMTNIWGWRLPVTPTLKSFRSAYRAGKRKAIAWDMSYYGVIEVEGMKEGIVKLLTGVAFGKFAGDKFENGARVAEVLVYQPESFPRGLIGPAEVLWQPLMQDKSPLNDARRIWIRIHPSMFEQVFSILKAVSGNILAEESLSKRVQALQIRDLRGELESFEIMGPKSGEVLRRVLRLCKSEKGVKFKFFNALGDPAEVPSRTIVGLNVHDPRLHFPPPQINEYEDNLSNDGVLRFNDTLPSSDLAQSELWDPTARELASEVTYTKYQLDVRRHKLGIPGTRLHPTSSDNRIPLILFQRSTHPPPSTTPQSFHGFTLLFPSSWAQYLLTSIAYTGTLIGGLNERKVQHREAGTPSFPEHFGQVCVAGEEWEKSKAEEAEERWNRKPPAKRVAFDKLGTSHPWIPDWSALMGKGVTTSEETAVNGELSIHPYLLPHPFTAHLDASLTPSKLLKNINIFRSQRGLSALPSAKQIELFREAAVHVELNVLGRGSPGDMAVICGLIEEERKAWIEAYEGESDEFGLAGEVSELQRLGEARAPEENIIGYTSTGNISLSRGKGHALGMITLAGYLDLLKAAGAEVKGNKWDGRTLVCVRNRDGRIASIRPSTLCVVFCFAGTYALSQGLDSCMEMNDMEYSPCVSTTDLIEQLLDTVYYIKKAKTTMDTYPQQHLPSSMLASDTQLDVGLAASSSVGSSQSPSSKPSSAPKITLRMPQQPEAAADFESESESLTPGPEEIGNGQGVGEEVSDQEGAGDDESEGEGEAEQDDFNYDDEEEEDYDEDEVMEEADDDDDDEDPSFGERKKKIKKARAKVESDRPVKQKKSSGAFPMRKQVDESSDEDYGTKSHKKKYFSKTGVSRRATPGTPYSDDNAFRRGAAKKVVTYNEADVDYGLESEDEAADTGYYYTAGAPAEAEPADEIDQVMFHWRDENHKDDPKDIPQTNLRFHIKWKDYSHIHNTDETYAFLKNYKGFKKVENYITKVWAIDQSYHHPAPDAAWKPTQEEMEQYEIDKERIKELQESYKIVERVLDEKEEKRKDGRVTLFFVKWTNLQYNDCTWESAKEGIEEFHQRQARTTVPARSINYSIDNRPVYQKIPENPPYLACGGALKPFQLTGLNWLAYVWSKGENGILADEMGLGKTVQSVSFLSYLFHSQHQYGPFLVVVPLSTISAWQSQFKKWAPDLNVICYMGSARSRDVIRQFEFGPLKNLKFNVLLTTYEFILKDRQDLQQIKWQVLAVDEAHRLKNHESQLYDALKSFWSASKLLITGTPLQNNVKELLALMHFLMPEKFQLANDFDLNDASEDQGAKIKDLHDKLTTLMLRRLKKDVVKELPTKSERILRVEMSAMQTHYYKNILTKNFAVLSKGGTQQVSLMNVAMELKKASNHPYLFEGAEDRNKPANEILRGLVMNSGKMVCLDMLLSRLKSDGHRVLIFSQMVRLLDIISDYMSARGYVHQRLDGTVPSDVRKKSIEHFNAPGSPDFAFLLSTRAGGLGINLETADTVIIFDSDYNPQNDLQAMARAHRIGQQRHVSIFRLVSKGTIEEDILERAMRKMLLEYAIINKMDTTGAHINGSSTPKDKNGDLSKEELSAILKFGARNMFKTDDNTQNKKLDEMNLDDILNNADAFDTESAAAPGTTSLGGEGFLSQFAAIQDVKADVDNLSWDEIIPEDERSKAEEEEKAAATAEIVAASSRKRAAAKAPGTYQDMDFDDHDGSSKPGSPNDKKPKAPGQPKKTPAQRALELKDRDLRVLIRGIQKWGDIRSRYEPIVKEAKLENKNRVVIIQTCEDIITHGEQAIAAHKAHIRDLQERGEPISSSLRQKAILFTYKGVVSINAETVVARYYELKALVEHFKRVEDFPSYTIPHDSLKPTMNWTVEWTAREDSQLLVGIWKHGFGSWEAIAHDPELQLSDKIFLEDPKAAKLDPNAPKPGVPGPVHLQRRGDYLCGIIREYEENRRILVEQQAMIASLPAKEGFGFEHPPLPSIAGPSKKPSPSIASSSKDRDAGKGKRRKTPEYTDSEDESSYESMDEDAVKELLRPAKKHLKKLKSGTENLSREEKIVALKECLAGIGARIDEVVAEKAADGQNATKWRKHCWVFASFFWPRQGVNYSKLMEIHGKMVSESAPTTSKSKAKPKRKTEDDPSKPKKKPRPSDSQKEVKVEGSSGEQPRGTYTVSRAYNVSSAQAISTFTSASYLSSKLLYILRLSIVTFPQADMARFPYVRILLRGNTPAKFLLLFFAIVFFFASPFSPRYTSIFADPPFREKAEVAPLSELANVYDQVRLGILDARRFNGSHAAEKLRAPKTLPDGTLNFDPDLEAYVRRLRSFVDNYLAGAPAHIQIAGSNTLKNLIRRLPAKHRDGEFPTKVWATHPRGMDGVESGFELWGELLPFPLPPSLANQLSRNQEVEFLKPARAGKDWGVEVLDDDGLDGAMSEWTGEKIHRGITGEGKWSQLWGKLDKGVLRADLFRYVSMLMEGGIYSDSDTMPIAHPYVWGLHAPSIINQDLKVLQDLMAVSLLPKFPPNNRPPRVEAQSGSDSDNSTYAPPYPGVRLSRRAPVYKIESPNPSSILNPSISMVVAIEWDSQIGRTLRMWKQWTWFRIARSWKDCCFPRGLQMVQNLLVSKPFHPIMMDIVATIAQLVEAGVYKELSPLELTGPGPFTDAVFRYLLVQYGITPDDLRALRGPVRVGDILILQEEAWHAPEKAIRRLKAFPLAVRARVQRLEERRSAGGVSWFDWHRELSGRIMGISICANRTIDLDRPVL</sequence>
<feature type="domain" description="Helicase ATP-binding" evidence="12">
    <location>
        <begin position="1295"/>
        <end position="1463"/>
    </location>
</feature>
<feature type="region of interest" description="Disordered" evidence="10">
    <location>
        <begin position="2297"/>
        <end position="2348"/>
    </location>
</feature>
<dbReference type="InterPro" id="IPR000330">
    <property type="entry name" value="SNF2_N"/>
</dbReference>
<dbReference type="Pfam" id="PF00271">
    <property type="entry name" value="Helicase_C"/>
    <property type="match status" value="1"/>
</dbReference>
<comment type="caution">
    <text evidence="14">The sequence shown here is derived from an EMBL/GenBank/DDBJ whole genome shotgun (WGS) entry which is preliminary data.</text>
</comment>
<evidence type="ECO:0000256" key="7">
    <source>
        <dbReference type="ARBA" id="ARBA00023125"/>
    </source>
</evidence>
<dbReference type="Pfam" id="PF04488">
    <property type="entry name" value="Gly_transf_sug"/>
    <property type="match status" value="1"/>
</dbReference>
<evidence type="ECO:0000313" key="15">
    <source>
        <dbReference type="Proteomes" id="UP000054399"/>
    </source>
</evidence>
<evidence type="ECO:0000256" key="8">
    <source>
        <dbReference type="ARBA" id="ARBA00023242"/>
    </source>
</evidence>
<evidence type="ECO:0000256" key="4">
    <source>
        <dbReference type="ARBA" id="ARBA00022741"/>
    </source>
</evidence>
<dbReference type="Pfam" id="PF08170">
    <property type="entry name" value="POPLD"/>
    <property type="match status" value="1"/>
</dbReference>
<dbReference type="InterPro" id="IPR038718">
    <property type="entry name" value="SNF2-like_sf"/>
</dbReference>
<evidence type="ECO:0000256" key="10">
    <source>
        <dbReference type="SAM" id="MobiDB-lite"/>
    </source>
</evidence>
<dbReference type="EMBL" id="ATAM02000008">
    <property type="protein sequence ID" value="KAL0245505.1"/>
    <property type="molecule type" value="Genomic_DNA"/>
</dbReference>
<evidence type="ECO:0000256" key="1">
    <source>
        <dbReference type="ARBA" id="ARBA00004123"/>
    </source>
</evidence>
<feature type="coiled-coil region" evidence="9">
    <location>
        <begin position="1176"/>
        <end position="1210"/>
    </location>
</feature>
<dbReference type="Gene3D" id="1.10.10.60">
    <property type="entry name" value="Homeodomain-like"/>
    <property type="match status" value="1"/>
</dbReference>
<dbReference type="Pfam" id="PF06978">
    <property type="entry name" value="POP1_N"/>
    <property type="match status" value="1"/>
</dbReference>
<reference evidence="15" key="1">
    <citation type="submission" date="2015-01" db="EMBL/GenBank/DDBJ databases">
        <title>The Genome Sequence of Cryptococcus gattii MMRL2647.</title>
        <authorList>
            <consortium name="The Broad Institute Genomics Platform"/>
            <person name="Cuomo C."/>
            <person name="Litvintseva A."/>
            <person name="Chen Y."/>
            <person name="Heitman J."/>
            <person name="Sun S."/>
            <person name="Springer D."/>
            <person name="Dromer F."/>
            <person name="Young S."/>
            <person name="Zeng Q."/>
            <person name="Gargeya S."/>
            <person name="Abouelleil A."/>
            <person name="Alvarado L."/>
            <person name="Chapman S.B."/>
            <person name="Gainer-Dewar J."/>
            <person name="Goldberg J."/>
            <person name="Griggs A."/>
            <person name="Gujja S."/>
            <person name="Hansen M."/>
            <person name="Howarth C."/>
            <person name="Imamovic A."/>
            <person name="Larimer J."/>
            <person name="Murphy C."/>
            <person name="Naylor J."/>
            <person name="Pearson M."/>
            <person name="Priest M."/>
            <person name="Roberts A."/>
            <person name="Saif S."/>
            <person name="Shea T."/>
            <person name="Sykes S."/>
            <person name="Wortman J."/>
            <person name="Nusbaum C."/>
            <person name="Birren B."/>
        </authorList>
    </citation>
    <scope>NUCLEOTIDE SEQUENCE [LARGE SCALE GENOMIC DNA]</scope>
    <source>
        <strain evidence="15">IND107</strain>
    </source>
</reference>